<sequence>MDVAGKQRNPDEVLYGRDKIGEPVHARGVPHGGDRAGKCARAGGVRHGYDYNRKRVYSDQDPIGQGEIGMRVLPDGARKFGGVSGQQVGFRNSEDGNAKRVGAKEVRTDGEDGNEKPVRAQVVRNDGDETGKKRVRAERLGDVGDEVNKKVIAWGVRNVDKIGKPGRDNGVGTGEDKNGTPAARADGVGIGKPDGARGLGNGEDEICIKPDTADGVGKGKDEISKRGWVEGVRYDDDENTGNRTHDAGIRADGSDTGKRVRVLNDGKHTGKRVHTDGTRISRSSTKLASPGLCIIVFTPPDHSRTMPPRRGDVKRKIFGGIAKVVYSFLPCRKFSAAAPTLYRPWL</sequence>
<feature type="region of interest" description="Disordered" evidence="1">
    <location>
        <begin position="83"/>
        <end position="130"/>
    </location>
</feature>
<dbReference type="EMBL" id="DUZY01000005">
    <property type="protein sequence ID" value="DAD39827.1"/>
    <property type="molecule type" value="Genomic_DNA"/>
</dbReference>
<accession>A0A822Z4S7</accession>
<name>A0A822Z4S7_NELNU</name>
<organism evidence="2 3">
    <name type="scientific">Nelumbo nucifera</name>
    <name type="common">Sacred lotus</name>
    <dbReference type="NCBI Taxonomy" id="4432"/>
    <lineage>
        <taxon>Eukaryota</taxon>
        <taxon>Viridiplantae</taxon>
        <taxon>Streptophyta</taxon>
        <taxon>Embryophyta</taxon>
        <taxon>Tracheophyta</taxon>
        <taxon>Spermatophyta</taxon>
        <taxon>Magnoliopsida</taxon>
        <taxon>Proteales</taxon>
        <taxon>Nelumbonaceae</taxon>
        <taxon>Nelumbo</taxon>
    </lineage>
</organism>
<protein>
    <submittedName>
        <fullName evidence="2">Uncharacterized protein</fullName>
    </submittedName>
</protein>
<feature type="compositionally biased region" description="Basic and acidic residues" evidence="1">
    <location>
        <begin position="8"/>
        <end position="25"/>
    </location>
</feature>
<dbReference type="AlphaFoldDB" id="A0A822Z4S7"/>
<proteinExistence type="predicted"/>
<evidence type="ECO:0000313" key="3">
    <source>
        <dbReference type="Proteomes" id="UP000607653"/>
    </source>
</evidence>
<dbReference type="Proteomes" id="UP000607653">
    <property type="component" value="Unassembled WGS sequence"/>
</dbReference>
<evidence type="ECO:0000256" key="1">
    <source>
        <dbReference type="SAM" id="MobiDB-lite"/>
    </source>
</evidence>
<feature type="region of interest" description="Disordered" evidence="1">
    <location>
        <begin position="1"/>
        <end position="42"/>
    </location>
</feature>
<comment type="caution">
    <text evidence="2">The sequence shown here is derived from an EMBL/GenBank/DDBJ whole genome shotgun (WGS) entry which is preliminary data.</text>
</comment>
<reference evidence="2 3" key="1">
    <citation type="journal article" date="2020" name="Mol. Biol. Evol.">
        <title>Distinct Expression and Methylation Patterns for Genes with Different Fates following a Single Whole-Genome Duplication in Flowering Plants.</title>
        <authorList>
            <person name="Shi T."/>
            <person name="Rahmani R.S."/>
            <person name="Gugger P.F."/>
            <person name="Wang M."/>
            <person name="Li H."/>
            <person name="Zhang Y."/>
            <person name="Li Z."/>
            <person name="Wang Q."/>
            <person name="Van de Peer Y."/>
            <person name="Marchal K."/>
            <person name="Chen J."/>
        </authorList>
    </citation>
    <scope>NUCLEOTIDE SEQUENCE [LARGE SCALE GENOMIC DNA]</scope>
    <source>
        <tissue evidence="2">Leaf</tissue>
    </source>
</reference>
<keyword evidence="3" id="KW-1185">Reference proteome</keyword>
<gene>
    <name evidence="2" type="ORF">HUJ06_014150</name>
</gene>
<evidence type="ECO:0000313" key="2">
    <source>
        <dbReference type="EMBL" id="DAD39827.1"/>
    </source>
</evidence>
<feature type="region of interest" description="Disordered" evidence="1">
    <location>
        <begin position="165"/>
        <end position="191"/>
    </location>
</feature>
<feature type="compositionally biased region" description="Basic and acidic residues" evidence="1">
    <location>
        <begin position="92"/>
        <end position="118"/>
    </location>
</feature>